<dbReference type="STRING" id="1316936.K678_05458"/>
<dbReference type="GO" id="GO:0006535">
    <property type="term" value="P:cysteine biosynthetic process from serine"/>
    <property type="evidence" value="ECO:0007669"/>
    <property type="project" value="InterPro"/>
</dbReference>
<dbReference type="eggNOG" id="COG1045">
    <property type="taxonomic scope" value="Bacteria"/>
</dbReference>
<sequence length="110" mass="11065">MVLTACHVSPLAKIAPGIAVPHATGIIIGDGVEIETGVRIYQQVTLGLAKLGVDKFPKVGSGTILYAGSKILGGITIGKNVLVGANSVVLIDVPDNAVVTGLPARIVSKG</sequence>
<proteinExistence type="predicted"/>
<dbReference type="Proteomes" id="UP000015350">
    <property type="component" value="Unassembled WGS sequence"/>
</dbReference>
<dbReference type="Gene3D" id="2.160.10.10">
    <property type="entry name" value="Hexapeptide repeat proteins"/>
    <property type="match status" value="1"/>
</dbReference>
<protein>
    <submittedName>
        <fullName evidence="1">Serine O-acetyltransferase</fullName>
    </submittedName>
</protein>
<evidence type="ECO:0000313" key="1">
    <source>
        <dbReference type="EMBL" id="EPY02517.1"/>
    </source>
</evidence>
<dbReference type="Pfam" id="PF14602">
    <property type="entry name" value="Hexapep_2"/>
    <property type="match status" value="1"/>
</dbReference>
<evidence type="ECO:0000313" key="2">
    <source>
        <dbReference type="Proteomes" id="UP000015350"/>
    </source>
</evidence>
<accession>S9S9G6</accession>
<reference evidence="1 2" key="1">
    <citation type="submission" date="2013-04" db="EMBL/GenBank/DDBJ databases">
        <authorList>
            <person name="Kuznetsov B."/>
            <person name="Ivanovsky R."/>
        </authorList>
    </citation>
    <scope>NUCLEOTIDE SEQUENCE [LARGE SCALE GENOMIC DNA]</scope>
    <source>
        <strain evidence="1 2">MGU-K5</strain>
    </source>
</reference>
<dbReference type="GO" id="GO:0005737">
    <property type="term" value="C:cytoplasm"/>
    <property type="evidence" value="ECO:0007669"/>
    <property type="project" value="InterPro"/>
</dbReference>
<keyword evidence="1" id="KW-0808">Transferase</keyword>
<dbReference type="InterPro" id="IPR001451">
    <property type="entry name" value="Hexapep"/>
</dbReference>
<dbReference type="AlphaFoldDB" id="S9S9G6"/>
<dbReference type="PIRSF" id="PIRSF000441">
    <property type="entry name" value="CysE"/>
    <property type="match status" value="1"/>
</dbReference>
<dbReference type="PANTHER" id="PTHR42811">
    <property type="entry name" value="SERINE ACETYLTRANSFERASE"/>
    <property type="match status" value="1"/>
</dbReference>
<gene>
    <name evidence="1" type="ORF">K678_05458</name>
</gene>
<dbReference type="EMBL" id="AQPH01000013">
    <property type="protein sequence ID" value="EPY02517.1"/>
    <property type="molecule type" value="Genomic_DNA"/>
</dbReference>
<organism evidence="1 2">
    <name type="scientific">Magnetospirillum fulvum MGU-K5</name>
    <dbReference type="NCBI Taxonomy" id="1316936"/>
    <lineage>
        <taxon>Bacteria</taxon>
        <taxon>Pseudomonadati</taxon>
        <taxon>Pseudomonadota</taxon>
        <taxon>Alphaproteobacteria</taxon>
        <taxon>Rhodospirillales</taxon>
        <taxon>Rhodospirillaceae</taxon>
        <taxon>Magnetospirillum</taxon>
    </lineage>
</organism>
<name>S9S9G6_MAGFU</name>
<dbReference type="SUPFAM" id="SSF51161">
    <property type="entry name" value="Trimeric LpxA-like enzymes"/>
    <property type="match status" value="1"/>
</dbReference>
<comment type="caution">
    <text evidence="1">The sequence shown here is derived from an EMBL/GenBank/DDBJ whole genome shotgun (WGS) entry which is preliminary data.</text>
</comment>
<dbReference type="GO" id="GO:0009001">
    <property type="term" value="F:serine O-acetyltransferase activity"/>
    <property type="evidence" value="ECO:0007669"/>
    <property type="project" value="InterPro"/>
</dbReference>
<dbReference type="InterPro" id="IPR005881">
    <property type="entry name" value="Ser_O-AcTrfase"/>
</dbReference>
<dbReference type="InterPro" id="IPR011004">
    <property type="entry name" value="Trimer_LpxA-like_sf"/>
</dbReference>
<dbReference type="Pfam" id="PF00132">
    <property type="entry name" value="Hexapep"/>
    <property type="match status" value="1"/>
</dbReference>